<evidence type="ECO:0000256" key="2">
    <source>
        <dbReference type="ARBA" id="ARBA00011899"/>
    </source>
</evidence>
<accession>A0A9P4IIS2</accession>
<dbReference type="EMBL" id="ML978125">
    <property type="protein sequence ID" value="KAF2100054.1"/>
    <property type="molecule type" value="Genomic_DNA"/>
</dbReference>
<feature type="binding site" evidence="10">
    <location>
        <position position="221"/>
    </location>
    <ligand>
        <name>Zn(2+)</name>
        <dbReference type="ChEBI" id="CHEBI:29105"/>
    </ligand>
</feature>
<keyword evidence="4 7" id="KW-0378">Hydrolase</keyword>
<comment type="catalytic activity">
    <reaction evidence="6 7">
        <text>N-acetyl-D-glucosamine 6-phosphate + H2O = D-glucosamine 6-phosphate + acetate</text>
        <dbReference type="Rhea" id="RHEA:22936"/>
        <dbReference type="ChEBI" id="CHEBI:15377"/>
        <dbReference type="ChEBI" id="CHEBI:30089"/>
        <dbReference type="ChEBI" id="CHEBI:57513"/>
        <dbReference type="ChEBI" id="CHEBI:58725"/>
        <dbReference type="EC" id="3.5.1.25"/>
    </reaction>
</comment>
<dbReference type="EC" id="3.5.1.25" evidence="2 7"/>
<dbReference type="InterPro" id="IPR003764">
    <property type="entry name" value="GlcNAc_6-P_deAcase"/>
</dbReference>
<gene>
    <name evidence="12" type="ORF">NA57DRAFT_38290</name>
</gene>
<dbReference type="Gene3D" id="3.20.20.140">
    <property type="entry name" value="Metal-dependent hydrolases"/>
    <property type="match status" value="1"/>
</dbReference>
<feature type="binding site" evidence="10">
    <location>
        <position position="134"/>
    </location>
    <ligand>
        <name>Zn(2+)</name>
        <dbReference type="ChEBI" id="CHEBI:29105"/>
    </ligand>
</feature>
<evidence type="ECO:0000256" key="5">
    <source>
        <dbReference type="ARBA" id="ARBA00023277"/>
    </source>
</evidence>
<feature type="binding site" evidence="9">
    <location>
        <position position="270"/>
    </location>
    <ligand>
        <name>substrate</name>
    </ligand>
</feature>
<protein>
    <recommendedName>
        <fullName evidence="3 7">N-acetylglucosamine-6-phosphate deacetylase</fullName>
        <ecNumber evidence="2 7">3.5.1.25</ecNumber>
    </recommendedName>
</protein>
<dbReference type="SUPFAM" id="SSF51556">
    <property type="entry name" value="Metallo-dependent hydrolases"/>
    <property type="match status" value="1"/>
</dbReference>
<keyword evidence="13" id="KW-1185">Reference proteome</keyword>
<reference evidence="12" key="1">
    <citation type="journal article" date="2020" name="Stud. Mycol.">
        <title>101 Dothideomycetes genomes: a test case for predicting lifestyles and emergence of pathogens.</title>
        <authorList>
            <person name="Haridas S."/>
            <person name="Albert R."/>
            <person name="Binder M."/>
            <person name="Bloem J."/>
            <person name="Labutti K."/>
            <person name="Salamov A."/>
            <person name="Andreopoulos B."/>
            <person name="Baker S."/>
            <person name="Barry K."/>
            <person name="Bills G."/>
            <person name="Bluhm B."/>
            <person name="Cannon C."/>
            <person name="Castanera R."/>
            <person name="Culley D."/>
            <person name="Daum C."/>
            <person name="Ezra D."/>
            <person name="Gonzalez J."/>
            <person name="Henrissat B."/>
            <person name="Kuo A."/>
            <person name="Liang C."/>
            <person name="Lipzen A."/>
            <person name="Lutzoni F."/>
            <person name="Magnuson J."/>
            <person name="Mondo S."/>
            <person name="Nolan M."/>
            <person name="Ohm R."/>
            <person name="Pangilinan J."/>
            <person name="Park H.-J."/>
            <person name="Ramirez L."/>
            <person name="Alfaro M."/>
            <person name="Sun H."/>
            <person name="Tritt A."/>
            <person name="Yoshinaga Y."/>
            <person name="Zwiers L.-H."/>
            <person name="Turgeon B."/>
            <person name="Goodwin S."/>
            <person name="Spatafora J."/>
            <person name="Crous P."/>
            <person name="Grigoriev I."/>
        </authorList>
    </citation>
    <scope>NUCLEOTIDE SEQUENCE</scope>
    <source>
        <strain evidence="12">CBS 133067</strain>
    </source>
</reference>
<evidence type="ECO:0000313" key="12">
    <source>
        <dbReference type="EMBL" id="KAF2100054.1"/>
    </source>
</evidence>
<evidence type="ECO:0000259" key="11">
    <source>
        <dbReference type="Pfam" id="PF01979"/>
    </source>
</evidence>
<comment type="caution">
    <text evidence="12">The sequence shown here is derived from an EMBL/GenBank/DDBJ whole genome shotgun (WGS) entry which is preliminary data.</text>
</comment>
<comment type="cofactor">
    <cofactor evidence="10">
        <name>a divalent metal cation</name>
        <dbReference type="ChEBI" id="CHEBI:60240"/>
    </cofactor>
    <text evidence="10">Binds 1 divalent metal cation per subunit.</text>
</comment>
<feature type="binding site" evidence="10">
    <location>
        <position position="200"/>
    </location>
    <ligand>
        <name>Zn(2+)</name>
        <dbReference type="ChEBI" id="CHEBI:29105"/>
    </ligand>
</feature>
<feature type="binding site" evidence="9">
    <location>
        <begin position="329"/>
        <end position="331"/>
    </location>
    <ligand>
        <name>substrate</name>
    </ligand>
</feature>
<evidence type="ECO:0000256" key="10">
    <source>
        <dbReference type="PIRSR" id="PIRSR038994-3"/>
    </source>
</evidence>
<dbReference type="InterPro" id="IPR011059">
    <property type="entry name" value="Metal-dep_hydrolase_composite"/>
</dbReference>
<dbReference type="GO" id="GO:0006046">
    <property type="term" value="P:N-acetylglucosamine catabolic process"/>
    <property type="evidence" value="ECO:0007669"/>
    <property type="project" value="TreeGrafter"/>
</dbReference>
<dbReference type="GO" id="GO:0008448">
    <property type="term" value="F:N-acetylglucosamine-6-phosphate deacetylase activity"/>
    <property type="evidence" value="ECO:0007669"/>
    <property type="project" value="UniProtKB-UniRule"/>
</dbReference>
<keyword evidence="5 7" id="KW-0119">Carbohydrate metabolism</keyword>
<dbReference type="PANTHER" id="PTHR11113">
    <property type="entry name" value="N-ACETYLGLUCOSAMINE-6-PHOSPHATE DEACETYLASE"/>
    <property type="match status" value="1"/>
</dbReference>
<feature type="active site" description="Proton donor/acceptor" evidence="8">
    <location>
        <position position="292"/>
    </location>
</feature>
<dbReference type="AlphaFoldDB" id="A0A9P4IIS2"/>
<organism evidence="12 13">
    <name type="scientific">Rhizodiscina lignyota</name>
    <dbReference type="NCBI Taxonomy" id="1504668"/>
    <lineage>
        <taxon>Eukaryota</taxon>
        <taxon>Fungi</taxon>
        <taxon>Dikarya</taxon>
        <taxon>Ascomycota</taxon>
        <taxon>Pezizomycotina</taxon>
        <taxon>Dothideomycetes</taxon>
        <taxon>Pleosporomycetidae</taxon>
        <taxon>Aulographales</taxon>
        <taxon>Rhizodiscinaceae</taxon>
        <taxon>Rhizodiscina</taxon>
    </lineage>
</organism>
<feature type="binding site" evidence="9">
    <location>
        <begin position="224"/>
        <end position="225"/>
    </location>
    <ligand>
        <name>substrate</name>
    </ligand>
</feature>
<dbReference type="PIRSF" id="PIRSF038994">
    <property type="entry name" value="NagA"/>
    <property type="match status" value="1"/>
</dbReference>
<dbReference type="Proteomes" id="UP000799772">
    <property type="component" value="Unassembled WGS sequence"/>
</dbReference>
<dbReference type="PANTHER" id="PTHR11113:SF4">
    <property type="entry name" value="N-ACETYLGLUCOSAMINE-6-PHOSPHATE DEACETYLASE"/>
    <property type="match status" value="1"/>
</dbReference>
<dbReference type="Pfam" id="PF01979">
    <property type="entry name" value="Amidohydro_1"/>
    <property type="match status" value="1"/>
</dbReference>
<evidence type="ECO:0000256" key="6">
    <source>
        <dbReference type="ARBA" id="ARBA00047647"/>
    </source>
</evidence>
<evidence type="ECO:0000256" key="8">
    <source>
        <dbReference type="PIRSR" id="PIRSR038994-1"/>
    </source>
</evidence>
<keyword evidence="10" id="KW-0479">Metal-binding</keyword>
<dbReference type="Gene3D" id="2.30.40.10">
    <property type="entry name" value="Urease, subunit C, domain 1"/>
    <property type="match status" value="1"/>
</dbReference>
<dbReference type="OrthoDB" id="10264777at2759"/>
<evidence type="ECO:0000256" key="3">
    <source>
        <dbReference type="ARBA" id="ARBA00018029"/>
    </source>
</evidence>
<evidence type="ECO:0000256" key="1">
    <source>
        <dbReference type="ARBA" id="ARBA00010716"/>
    </source>
</evidence>
<sequence>MSPRHVTTFINCRQCINGELVEDQLVVSGDTALIEKSTGEAGGRTVDLEGGIIAPGFLELHTNGVHGFHYTHFDDSESYRQKLEHISKYYVSQGITGFWATIPTVTAGQFQKIIPNLSPWEFSAGASLLGAHCEGPYLHPSKKGAHNASLFLDPSQSPESTYGEPNLSNIKLVTLAPELPQSSALIQNLSSRGIRVSLGHSNATYAQGVEGLKAGATGLTHVLNAMSALHHRDPGLPGLVGLPLSTVSSHPPATPGTEPPYYSIIPDGHHIHPNVVSLLARSGPQKAILITDSIELLGLPDGTYPGHAQIPFNQTKMGTKVVIEGTDTLIGGCCSLQEGVRNLMKWSGCDVAQAVRCVTENVASFMSLEDRGKLEEGRRADFVVLDDDGNLRETWVAGKKVWEKSQTV</sequence>
<dbReference type="SUPFAM" id="SSF51338">
    <property type="entry name" value="Composite domain of metallo-dependent hydrolases"/>
    <property type="match status" value="1"/>
</dbReference>
<evidence type="ECO:0000313" key="13">
    <source>
        <dbReference type="Proteomes" id="UP000799772"/>
    </source>
</evidence>
<feature type="binding site" evidence="9">
    <location>
        <position position="145"/>
    </location>
    <ligand>
        <name>substrate</name>
    </ligand>
</feature>
<name>A0A9P4IIS2_9PEZI</name>
<dbReference type="GO" id="GO:0046872">
    <property type="term" value="F:metal ion binding"/>
    <property type="evidence" value="ECO:0007669"/>
    <property type="project" value="UniProtKB-KW"/>
</dbReference>
<dbReference type="InterPro" id="IPR032466">
    <property type="entry name" value="Metal_Hydrolase"/>
</dbReference>
<dbReference type="InterPro" id="IPR006680">
    <property type="entry name" value="Amidohydro-rel"/>
</dbReference>
<comment type="similarity">
    <text evidence="1 7">Belongs to the metallo-dependent hydrolases superfamily. NagA family.</text>
</comment>
<evidence type="ECO:0000256" key="4">
    <source>
        <dbReference type="ARBA" id="ARBA00022801"/>
    </source>
</evidence>
<evidence type="ECO:0000256" key="9">
    <source>
        <dbReference type="PIRSR" id="PIRSR038994-2"/>
    </source>
</evidence>
<proteinExistence type="inferred from homology"/>
<feature type="binding site" evidence="9">
    <location>
        <position position="232"/>
    </location>
    <ligand>
        <name>substrate</name>
    </ligand>
</feature>
<evidence type="ECO:0000256" key="7">
    <source>
        <dbReference type="PIRNR" id="PIRNR038994"/>
    </source>
</evidence>
<feature type="domain" description="Amidohydrolase-related" evidence="11">
    <location>
        <begin position="52"/>
        <end position="401"/>
    </location>
</feature>